<protein>
    <submittedName>
        <fullName evidence="1">Uncharacterized protein</fullName>
    </submittedName>
</protein>
<reference evidence="2" key="1">
    <citation type="journal article" date="2022" name="Mol. Ecol. Resour.">
        <title>The genomes of chicory, endive, great burdock and yacon provide insights into Asteraceae palaeo-polyploidization history and plant inulin production.</title>
        <authorList>
            <person name="Fan W."/>
            <person name="Wang S."/>
            <person name="Wang H."/>
            <person name="Wang A."/>
            <person name="Jiang F."/>
            <person name="Liu H."/>
            <person name="Zhao H."/>
            <person name="Xu D."/>
            <person name="Zhang Y."/>
        </authorList>
    </citation>
    <scope>NUCLEOTIDE SEQUENCE [LARGE SCALE GENOMIC DNA]</scope>
    <source>
        <strain evidence="2">cv. Yunnan</strain>
    </source>
</reference>
<keyword evidence="2" id="KW-1185">Reference proteome</keyword>
<sequence length="90" mass="10291">MLSQADHCWRTATPRSSRSHMKKTTQDARAVDGRGPNFCSVSIAFPFRVRVNDLNHGYGLRIRKSFRDKKLVSLLLGLLLQEGLRQHLQT</sequence>
<dbReference type="EMBL" id="CM042038">
    <property type="protein sequence ID" value="KAI3733209.1"/>
    <property type="molecule type" value="Genomic_DNA"/>
</dbReference>
<comment type="caution">
    <text evidence="1">The sequence shown here is derived from an EMBL/GenBank/DDBJ whole genome shotgun (WGS) entry which is preliminary data.</text>
</comment>
<reference evidence="1 2" key="2">
    <citation type="journal article" date="2022" name="Mol. Ecol. Resour.">
        <title>The genomes of chicory, endive, great burdock and yacon provide insights into Asteraceae paleo-polyploidization history and plant inulin production.</title>
        <authorList>
            <person name="Fan W."/>
            <person name="Wang S."/>
            <person name="Wang H."/>
            <person name="Wang A."/>
            <person name="Jiang F."/>
            <person name="Liu H."/>
            <person name="Zhao H."/>
            <person name="Xu D."/>
            <person name="Zhang Y."/>
        </authorList>
    </citation>
    <scope>NUCLEOTIDE SEQUENCE [LARGE SCALE GENOMIC DNA]</scope>
    <source>
        <strain evidence="2">cv. Yunnan</strain>
        <tissue evidence="1">Leaves</tissue>
    </source>
</reference>
<proteinExistence type="predicted"/>
<gene>
    <name evidence="1" type="ORF">L1987_64429</name>
</gene>
<evidence type="ECO:0000313" key="2">
    <source>
        <dbReference type="Proteomes" id="UP001056120"/>
    </source>
</evidence>
<evidence type="ECO:0000313" key="1">
    <source>
        <dbReference type="EMBL" id="KAI3733209.1"/>
    </source>
</evidence>
<name>A0ACB9CFY9_9ASTR</name>
<organism evidence="1 2">
    <name type="scientific">Smallanthus sonchifolius</name>
    <dbReference type="NCBI Taxonomy" id="185202"/>
    <lineage>
        <taxon>Eukaryota</taxon>
        <taxon>Viridiplantae</taxon>
        <taxon>Streptophyta</taxon>
        <taxon>Embryophyta</taxon>
        <taxon>Tracheophyta</taxon>
        <taxon>Spermatophyta</taxon>
        <taxon>Magnoliopsida</taxon>
        <taxon>eudicotyledons</taxon>
        <taxon>Gunneridae</taxon>
        <taxon>Pentapetalae</taxon>
        <taxon>asterids</taxon>
        <taxon>campanulids</taxon>
        <taxon>Asterales</taxon>
        <taxon>Asteraceae</taxon>
        <taxon>Asteroideae</taxon>
        <taxon>Heliantheae alliance</taxon>
        <taxon>Millerieae</taxon>
        <taxon>Smallanthus</taxon>
    </lineage>
</organism>
<dbReference type="Proteomes" id="UP001056120">
    <property type="component" value="Linkage Group LG21"/>
</dbReference>
<accession>A0ACB9CFY9</accession>